<reference evidence="12" key="2">
    <citation type="journal article" date="2023" name="BMC Genomics">
        <title>Pest status, molecular evolution, and epigenetic factors derived from the genome assembly of Frankliniella fusca, a thysanopteran phytovirus vector.</title>
        <authorList>
            <person name="Catto M.A."/>
            <person name="Labadie P.E."/>
            <person name="Jacobson A.L."/>
            <person name="Kennedy G.G."/>
            <person name="Srinivasan R."/>
            <person name="Hunt B.G."/>
        </authorList>
    </citation>
    <scope>NUCLEOTIDE SEQUENCE</scope>
    <source>
        <strain evidence="12">PL_HMW_Pooled</strain>
    </source>
</reference>
<dbReference type="Proteomes" id="UP001219518">
    <property type="component" value="Unassembled WGS sequence"/>
</dbReference>
<dbReference type="InterPro" id="IPR032566">
    <property type="entry name" value="Znf-C2HE"/>
</dbReference>
<evidence type="ECO:0000313" key="13">
    <source>
        <dbReference type="Proteomes" id="UP001219518"/>
    </source>
</evidence>
<dbReference type="PROSITE" id="PS51084">
    <property type="entry name" value="HIT_2"/>
    <property type="match status" value="1"/>
</dbReference>
<dbReference type="GO" id="GO:0003725">
    <property type="term" value="F:double-stranded RNA binding"/>
    <property type="evidence" value="ECO:0007669"/>
    <property type="project" value="TreeGrafter"/>
</dbReference>
<evidence type="ECO:0000256" key="2">
    <source>
        <dbReference type="ARBA" id="ARBA00022723"/>
    </source>
</evidence>
<dbReference type="PANTHER" id="PTHR12486">
    <property type="entry name" value="APRATAXIN-RELATED"/>
    <property type="match status" value="1"/>
</dbReference>
<feature type="domain" description="HIT" evidence="11">
    <location>
        <begin position="26"/>
        <end position="131"/>
    </location>
</feature>
<accession>A0AAE1HWJ9</accession>
<dbReference type="EMBL" id="JAHWGI010001353">
    <property type="protein sequence ID" value="KAK3928733.1"/>
    <property type="molecule type" value="Genomic_DNA"/>
</dbReference>
<reference evidence="12" key="1">
    <citation type="submission" date="2021-07" db="EMBL/GenBank/DDBJ databases">
        <authorList>
            <person name="Catto M.A."/>
            <person name="Jacobson A."/>
            <person name="Kennedy G."/>
            <person name="Labadie P."/>
            <person name="Hunt B.G."/>
            <person name="Srinivasan R."/>
        </authorList>
    </citation>
    <scope>NUCLEOTIDE SEQUENCE</scope>
    <source>
        <strain evidence="12">PL_HMW_Pooled</strain>
        <tissue evidence="12">Head</tissue>
    </source>
</reference>
<name>A0AAE1HWJ9_9NEOP</name>
<dbReference type="InterPro" id="IPR013087">
    <property type="entry name" value="Znf_C2H2_type"/>
</dbReference>
<keyword evidence="4" id="KW-0863">Zinc-finger</keyword>
<evidence type="ECO:0000256" key="7">
    <source>
        <dbReference type="ARBA" id="ARBA00023125"/>
    </source>
</evidence>
<evidence type="ECO:0000256" key="8">
    <source>
        <dbReference type="ARBA" id="ARBA00023204"/>
    </source>
</evidence>
<dbReference type="PANTHER" id="PTHR12486:SF4">
    <property type="entry name" value="APRATAXIN"/>
    <property type="match status" value="1"/>
</dbReference>
<evidence type="ECO:0000256" key="4">
    <source>
        <dbReference type="ARBA" id="ARBA00022771"/>
    </source>
</evidence>
<dbReference type="AlphaFoldDB" id="A0AAE1HWJ9"/>
<evidence type="ECO:0000256" key="9">
    <source>
        <dbReference type="ARBA" id="ARBA00023242"/>
    </source>
</evidence>
<sequence>MSKSVKRGSEDVSGNTAKKPCTGHWANGLLSAMEDPNLRVYGDEQVVVIKDKYPKAQFHFLVLPKIHIPNLKKLDESHVRLLEYMQEVGHKITQKKQFSDHNFRFGYHAEPSMNHLHLHVISDDFCSDSLKTKKHYNSFTTDHFIDSQKVIDSLKNTGKVTVPSREECEKFLKQPLVCFKCGEEMTTMPKLKLHLKSHIAGTWLAV</sequence>
<keyword evidence="3" id="KW-0227">DNA damage</keyword>
<dbReference type="GO" id="GO:0033699">
    <property type="term" value="F:DNA 5'-adenosine monophosphate hydrolase activity"/>
    <property type="evidence" value="ECO:0007669"/>
    <property type="project" value="TreeGrafter"/>
</dbReference>
<dbReference type="PROSITE" id="PS00028">
    <property type="entry name" value="ZINC_FINGER_C2H2_1"/>
    <property type="match status" value="1"/>
</dbReference>
<evidence type="ECO:0000256" key="6">
    <source>
        <dbReference type="ARBA" id="ARBA00022833"/>
    </source>
</evidence>
<dbReference type="InterPro" id="IPR019808">
    <property type="entry name" value="Histidine_triad_CS"/>
</dbReference>
<dbReference type="PROSITE" id="PS00892">
    <property type="entry name" value="HIT_1"/>
    <property type="match status" value="1"/>
</dbReference>
<dbReference type="GO" id="GO:0008270">
    <property type="term" value="F:zinc ion binding"/>
    <property type="evidence" value="ECO:0007669"/>
    <property type="project" value="UniProtKB-KW"/>
</dbReference>
<evidence type="ECO:0000256" key="5">
    <source>
        <dbReference type="ARBA" id="ARBA00022801"/>
    </source>
</evidence>
<feature type="short sequence motif" description="Histidine triad motif" evidence="10">
    <location>
        <begin position="115"/>
        <end position="119"/>
    </location>
</feature>
<dbReference type="Pfam" id="PF11969">
    <property type="entry name" value="DcpS_C"/>
    <property type="match status" value="1"/>
</dbReference>
<evidence type="ECO:0000256" key="3">
    <source>
        <dbReference type="ARBA" id="ARBA00022763"/>
    </source>
</evidence>
<dbReference type="InterPro" id="IPR011146">
    <property type="entry name" value="HIT-like"/>
</dbReference>
<dbReference type="GO" id="GO:0030983">
    <property type="term" value="F:mismatched DNA binding"/>
    <property type="evidence" value="ECO:0007669"/>
    <property type="project" value="TreeGrafter"/>
</dbReference>
<keyword evidence="2" id="KW-0479">Metal-binding</keyword>
<organism evidence="12 13">
    <name type="scientific">Frankliniella fusca</name>
    <dbReference type="NCBI Taxonomy" id="407009"/>
    <lineage>
        <taxon>Eukaryota</taxon>
        <taxon>Metazoa</taxon>
        <taxon>Ecdysozoa</taxon>
        <taxon>Arthropoda</taxon>
        <taxon>Hexapoda</taxon>
        <taxon>Insecta</taxon>
        <taxon>Pterygota</taxon>
        <taxon>Neoptera</taxon>
        <taxon>Paraneoptera</taxon>
        <taxon>Thysanoptera</taxon>
        <taxon>Terebrantia</taxon>
        <taxon>Thripoidea</taxon>
        <taxon>Thripidae</taxon>
        <taxon>Frankliniella</taxon>
    </lineage>
</organism>
<evidence type="ECO:0000256" key="1">
    <source>
        <dbReference type="ARBA" id="ARBA00004123"/>
    </source>
</evidence>
<keyword evidence="6" id="KW-0862">Zinc</keyword>
<dbReference type="Pfam" id="PF16278">
    <property type="entry name" value="zf-C2HE"/>
    <property type="match status" value="1"/>
</dbReference>
<comment type="caution">
    <text evidence="12">The sequence shown here is derived from an EMBL/GenBank/DDBJ whole genome shotgun (WGS) entry which is preliminary data.</text>
</comment>
<dbReference type="InterPro" id="IPR036265">
    <property type="entry name" value="HIT-like_sf"/>
</dbReference>
<dbReference type="GO" id="GO:0000012">
    <property type="term" value="P:single strand break repair"/>
    <property type="evidence" value="ECO:0007669"/>
    <property type="project" value="TreeGrafter"/>
</dbReference>
<gene>
    <name evidence="12" type="ORF">KUF71_016956</name>
</gene>
<dbReference type="GO" id="GO:0005634">
    <property type="term" value="C:nucleus"/>
    <property type="evidence" value="ECO:0007669"/>
    <property type="project" value="UniProtKB-SubCell"/>
</dbReference>
<dbReference type="SUPFAM" id="SSF54197">
    <property type="entry name" value="HIT-like"/>
    <property type="match status" value="1"/>
</dbReference>
<keyword evidence="7" id="KW-0238">DNA-binding</keyword>
<keyword evidence="5" id="KW-0378">Hydrolase</keyword>
<proteinExistence type="predicted"/>
<dbReference type="GO" id="GO:0003697">
    <property type="term" value="F:single-stranded DNA binding"/>
    <property type="evidence" value="ECO:0007669"/>
    <property type="project" value="TreeGrafter"/>
</dbReference>
<comment type="subcellular location">
    <subcellularLocation>
        <location evidence="1">Nucleus</location>
    </subcellularLocation>
</comment>
<evidence type="ECO:0000259" key="11">
    <source>
        <dbReference type="PROSITE" id="PS51084"/>
    </source>
</evidence>
<dbReference type="FunFam" id="3.30.428.10:FF:000004">
    <property type="entry name" value="aprataxin isoform X2"/>
    <property type="match status" value="1"/>
</dbReference>
<keyword evidence="13" id="KW-1185">Reference proteome</keyword>
<dbReference type="GO" id="GO:1990165">
    <property type="term" value="F:single-strand break-containing DNA binding"/>
    <property type="evidence" value="ECO:0007669"/>
    <property type="project" value="TreeGrafter"/>
</dbReference>
<evidence type="ECO:0000313" key="12">
    <source>
        <dbReference type="EMBL" id="KAK3928733.1"/>
    </source>
</evidence>
<keyword evidence="8" id="KW-0234">DNA repair</keyword>
<keyword evidence="9" id="KW-0539">Nucleus</keyword>
<protein>
    <submittedName>
        <fullName evidence="12">Aprataxin</fullName>
    </submittedName>
</protein>
<dbReference type="Gene3D" id="3.30.428.10">
    <property type="entry name" value="HIT-like"/>
    <property type="match status" value="1"/>
</dbReference>
<evidence type="ECO:0000256" key="10">
    <source>
        <dbReference type="PROSITE-ProRule" id="PRU00464"/>
    </source>
</evidence>